<evidence type="ECO:0000259" key="2">
    <source>
        <dbReference type="Pfam" id="PF14690"/>
    </source>
</evidence>
<evidence type="ECO:0000313" key="3">
    <source>
        <dbReference type="EMBL" id="MFC5673677.1"/>
    </source>
</evidence>
<protein>
    <submittedName>
        <fullName evidence="3">Transposase family protein</fullName>
    </submittedName>
</protein>
<sequence>MRTATATCRCGRSSGRVHGRYVRQLHDAAVGGLGVVIELCVRRFRCENPACTAVTFAEQVADFLHPGTALGPRRYAPVFLEHGPRRPHRTESHRPPGPGAGGR</sequence>
<dbReference type="Proteomes" id="UP001596183">
    <property type="component" value="Unassembled WGS sequence"/>
</dbReference>
<dbReference type="InterPro" id="IPR029261">
    <property type="entry name" value="Transposase_Znf"/>
</dbReference>
<accession>A0ABW0XSY4</accession>
<comment type="caution">
    <text evidence="3">The sequence shown here is derived from an EMBL/GenBank/DDBJ whole genome shotgun (WGS) entry which is preliminary data.</text>
</comment>
<feature type="region of interest" description="Disordered" evidence="1">
    <location>
        <begin position="80"/>
        <end position="103"/>
    </location>
</feature>
<proteinExistence type="predicted"/>
<organism evidence="3 4">
    <name type="scientific">Streptomyces incanus</name>
    <dbReference type="NCBI Taxonomy" id="887453"/>
    <lineage>
        <taxon>Bacteria</taxon>
        <taxon>Bacillati</taxon>
        <taxon>Actinomycetota</taxon>
        <taxon>Actinomycetes</taxon>
        <taxon>Kitasatosporales</taxon>
        <taxon>Streptomycetaceae</taxon>
        <taxon>Streptomyces</taxon>
    </lineage>
</organism>
<reference evidence="4" key="1">
    <citation type="journal article" date="2019" name="Int. J. Syst. Evol. Microbiol.">
        <title>The Global Catalogue of Microorganisms (GCM) 10K type strain sequencing project: providing services to taxonomists for standard genome sequencing and annotation.</title>
        <authorList>
            <consortium name="The Broad Institute Genomics Platform"/>
            <consortium name="The Broad Institute Genome Sequencing Center for Infectious Disease"/>
            <person name="Wu L."/>
            <person name="Ma J."/>
        </authorList>
    </citation>
    <scope>NUCLEOTIDE SEQUENCE [LARGE SCALE GENOMIC DNA]</scope>
    <source>
        <strain evidence="4">JCM 13852</strain>
    </source>
</reference>
<feature type="domain" description="Transposase IS204/IS1001/IS1096/IS1165 zinc-finger" evidence="2">
    <location>
        <begin position="9"/>
        <end position="48"/>
    </location>
</feature>
<keyword evidence="4" id="KW-1185">Reference proteome</keyword>
<dbReference type="RefSeq" id="WP_381217907.1">
    <property type="nucleotide sequence ID" value="NZ_JBHSPC010000093.1"/>
</dbReference>
<evidence type="ECO:0000313" key="4">
    <source>
        <dbReference type="Proteomes" id="UP001596183"/>
    </source>
</evidence>
<name>A0ABW0XSY4_9ACTN</name>
<gene>
    <name evidence="3" type="ORF">ACFP2V_27375</name>
</gene>
<dbReference type="Pfam" id="PF14690">
    <property type="entry name" value="Zn_ribbon_ISL3"/>
    <property type="match status" value="1"/>
</dbReference>
<evidence type="ECO:0000256" key="1">
    <source>
        <dbReference type="SAM" id="MobiDB-lite"/>
    </source>
</evidence>
<dbReference type="EMBL" id="JBHSPC010000093">
    <property type="protein sequence ID" value="MFC5673677.1"/>
    <property type="molecule type" value="Genomic_DNA"/>
</dbReference>